<reference evidence="7" key="1">
    <citation type="submission" date="2022-11" db="EMBL/GenBank/DDBJ databases">
        <title>Hoeflea poritis sp. nov., isolated from scleractinian coral Porites lutea.</title>
        <authorList>
            <person name="Zhang G."/>
            <person name="Wei Q."/>
            <person name="Cai L."/>
        </authorList>
    </citation>
    <scope>NUCLEOTIDE SEQUENCE</scope>
    <source>
        <strain evidence="7">E7-10</strain>
    </source>
</reference>
<dbReference type="EC" id="3.5.1.25" evidence="7"/>
<accession>A0ABT4VIQ6</accession>
<dbReference type="SUPFAM" id="SSF51338">
    <property type="entry name" value="Composite domain of metallo-dependent hydrolases"/>
    <property type="match status" value="1"/>
</dbReference>
<sequence>MTSQSAICAPSIFDGSEWHSDAAVLFGAGRVTGIVPTSRLPDSLPVTRLQAGMLVPGFVDLQVNGGGGVLMNDDPSVETIETICRAHSRFGTTALLPTLITDTAERTAQAIDAATAALQRTVPGCLGLHLEGPHLSQARRGAHDPELVRPARDADIERLLAAGKAIGNLLVTAAPEAVTTAQVRALSDAGIKVSLGHSDADRGTASDMVSAGASLFTHLFNAMSPLGHREPGMVGAALSEPGVSAGMIADGIHVDPASMGIAIRGKEGPGRIFLVTDAMSTIGSERTEFTLNGRTVYRSDGRLTLKDGTLAGADIDMIASVRVLVEQVGIDLGEALRMASLYPARAMGVAAGHGHIGEDARADFVHLSDDLAVERVWIGGEDVFNAD</sequence>
<organism evidence="7 8">
    <name type="scientific">Hoeflea poritis</name>
    <dbReference type="NCBI Taxonomy" id="2993659"/>
    <lineage>
        <taxon>Bacteria</taxon>
        <taxon>Pseudomonadati</taxon>
        <taxon>Pseudomonadota</taxon>
        <taxon>Alphaproteobacteria</taxon>
        <taxon>Hyphomicrobiales</taxon>
        <taxon>Rhizobiaceae</taxon>
        <taxon>Hoeflea</taxon>
    </lineage>
</organism>
<dbReference type="GO" id="GO:0008448">
    <property type="term" value="F:N-acetylglucosamine-6-phosphate deacetylase activity"/>
    <property type="evidence" value="ECO:0007669"/>
    <property type="project" value="UniProtKB-EC"/>
</dbReference>
<keyword evidence="4 5" id="KW-0119">Carbohydrate metabolism</keyword>
<gene>
    <name evidence="7" type="primary">nagA</name>
    <name evidence="7" type="ORF">OOZ53_04355</name>
</gene>
<dbReference type="InterPro" id="IPR006680">
    <property type="entry name" value="Amidohydro-rel"/>
</dbReference>
<name>A0ABT4VIQ6_9HYPH</name>
<dbReference type="NCBIfam" id="TIGR00221">
    <property type="entry name" value="nagA"/>
    <property type="match status" value="1"/>
</dbReference>
<evidence type="ECO:0000313" key="7">
    <source>
        <dbReference type="EMBL" id="MDA4844566.1"/>
    </source>
</evidence>
<dbReference type="SUPFAM" id="SSF51556">
    <property type="entry name" value="Metallo-dependent hydrolases"/>
    <property type="match status" value="1"/>
</dbReference>
<dbReference type="InterPro" id="IPR003764">
    <property type="entry name" value="GlcNAc_6-P_deAcase"/>
</dbReference>
<dbReference type="InterPro" id="IPR032466">
    <property type="entry name" value="Metal_Hydrolase"/>
</dbReference>
<keyword evidence="2" id="KW-0479">Metal-binding</keyword>
<dbReference type="RefSeq" id="WP_271088095.1">
    <property type="nucleotide sequence ID" value="NZ_JAPJZH010000002.1"/>
</dbReference>
<dbReference type="Proteomes" id="UP001148313">
    <property type="component" value="Unassembled WGS sequence"/>
</dbReference>
<dbReference type="PANTHER" id="PTHR11113">
    <property type="entry name" value="N-ACETYLGLUCOSAMINE-6-PHOSPHATE DEACETYLASE"/>
    <property type="match status" value="1"/>
</dbReference>
<evidence type="ECO:0000256" key="5">
    <source>
        <dbReference type="PIRNR" id="PIRNR038994"/>
    </source>
</evidence>
<evidence type="ECO:0000259" key="6">
    <source>
        <dbReference type="Pfam" id="PF01979"/>
    </source>
</evidence>
<dbReference type="Gene3D" id="2.30.40.10">
    <property type="entry name" value="Urease, subunit C, domain 1"/>
    <property type="match status" value="1"/>
</dbReference>
<dbReference type="PIRSF" id="PIRSF038994">
    <property type="entry name" value="NagA"/>
    <property type="match status" value="1"/>
</dbReference>
<protein>
    <submittedName>
        <fullName evidence="7">N-acetylglucosamine-6-phosphate deacetylase</fullName>
        <ecNumber evidence="7">3.5.1.25</ecNumber>
    </submittedName>
</protein>
<dbReference type="Pfam" id="PF01979">
    <property type="entry name" value="Amidohydro_1"/>
    <property type="match status" value="1"/>
</dbReference>
<comment type="similarity">
    <text evidence="1 5">Belongs to the metallo-dependent hydrolases superfamily. NagA family.</text>
</comment>
<evidence type="ECO:0000256" key="2">
    <source>
        <dbReference type="ARBA" id="ARBA00022723"/>
    </source>
</evidence>
<dbReference type="Gene3D" id="3.20.20.140">
    <property type="entry name" value="Metal-dependent hydrolases"/>
    <property type="match status" value="1"/>
</dbReference>
<keyword evidence="8" id="KW-1185">Reference proteome</keyword>
<evidence type="ECO:0000256" key="4">
    <source>
        <dbReference type="ARBA" id="ARBA00023277"/>
    </source>
</evidence>
<dbReference type="InterPro" id="IPR011059">
    <property type="entry name" value="Metal-dep_hydrolase_composite"/>
</dbReference>
<evidence type="ECO:0000256" key="1">
    <source>
        <dbReference type="ARBA" id="ARBA00010716"/>
    </source>
</evidence>
<keyword evidence="3 5" id="KW-0378">Hydrolase</keyword>
<evidence type="ECO:0000313" key="8">
    <source>
        <dbReference type="Proteomes" id="UP001148313"/>
    </source>
</evidence>
<dbReference type="CDD" id="cd00854">
    <property type="entry name" value="NagA"/>
    <property type="match status" value="1"/>
</dbReference>
<dbReference type="EMBL" id="JAPJZH010000002">
    <property type="protein sequence ID" value="MDA4844566.1"/>
    <property type="molecule type" value="Genomic_DNA"/>
</dbReference>
<comment type="caution">
    <text evidence="7">The sequence shown here is derived from an EMBL/GenBank/DDBJ whole genome shotgun (WGS) entry which is preliminary data.</text>
</comment>
<proteinExistence type="inferred from homology"/>
<dbReference type="PANTHER" id="PTHR11113:SF14">
    <property type="entry name" value="N-ACETYLGLUCOSAMINE-6-PHOSPHATE DEACETYLASE"/>
    <property type="match status" value="1"/>
</dbReference>
<feature type="domain" description="Amidohydrolase-related" evidence="6">
    <location>
        <begin position="53"/>
        <end position="381"/>
    </location>
</feature>
<evidence type="ECO:0000256" key="3">
    <source>
        <dbReference type="ARBA" id="ARBA00022801"/>
    </source>
</evidence>